<proteinExistence type="predicted"/>
<evidence type="ECO:0000313" key="2">
    <source>
        <dbReference type="Proteomes" id="UP001500523"/>
    </source>
</evidence>
<gene>
    <name evidence="1" type="ORF">GCM10022268_30610</name>
</gene>
<dbReference type="Proteomes" id="UP001500523">
    <property type="component" value="Unassembled WGS sequence"/>
</dbReference>
<comment type="caution">
    <text evidence="1">The sequence shown here is derived from an EMBL/GenBank/DDBJ whole genome shotgun (WGS) entry which is preliminary data.</text>
</comment>
<evidence type="ECO:0000313" key="1">
    <source>
        <dbReference type="EMBL" id="GAA3720204.1"/>
    </source>
</evidence>
<organism evidence="1 2">
    <name type="scientific">Sphingomonas cynarae</name>
    <dbReference type="NCBI Taxonomy" id="930197"/>
    <lineage>
        <taxon>Bacteria</taxon>
        <taxon>Pseudomonadati</taxon>
        <taxon>Pseudomonadota</taxon>
        <taxon>Alphaproteobacteria</taxon>
        <taxon>Sphingomonadales</taxon>
        <taxon>Sphingomonadaceae</taxon>
        <taxon>Sphingomonas</taxon>
    </lineage>
</organism>
<keyword evidence="2" id="KW-1185">Reference proteome</keyword>
<dbReference type="EMBL" id="BAABBF010000008">
    <property type="protein sequence ID" value="GAA3720204.1"/>
    <property type="molecule type" value="Genomic_DNA"/>
</dbReference>
<protein>
    <recommendedName>
        <fullName evidence="3">Restriction endonuclease</fullName>
    </recommendedName>
</protein>
<reference evidence="2" key="1">
    <citation type="journal article" date="2019" name="Int. J. Syst. Evol. Microbiol.">
        <title>The Global Catalogue of Microorganisms (GCM) 10K type strain sequencing project: providing services to taxonomists for standard genome sequencing and annotation.</title>
        <authorList>
            <consortium name="The Broad Institute Genomics Platform"/>
            <consortium name="The Broad Institute Genome Sequencing Center for Infectious Disease"/>
            <person name="Wu L."/>
            <person name="Ma J."/>
        </authorList>
    </citation>
    <scope>NUCLEOTIDE SEQUENCE [LARGE SCALE GENOMIC DNA]</scope>
    <source>
        <strain evidence="2">JCM 17498</strain>
    </source>
</reference>
<accession>A0ABP7EJW8</accession>
<sequence>MRHLFKPLRNYLRGYNREAMLSAIYYLANHIEWNTKLPPHLIQANPFGKKQKIYLGFYLWSLDTLARETLLYGQPYGGKHNVDWRACARALNLLRDAEDQASAGVDDVSIFAEMTRIAHRQFHWQQSFSHDDLARYMRIYGQPGIRQVIEAEYALSVEQLFQGGFALLATFLTHEMLSPTFAKDAGDLLGFDMAPLMNRFSTTIPNLTDRILEEQSLDQDWAYTFNPLRSSPLITMPNGNVRCPITGMLSRRFTDGMYFEVGKIPDALSRYLGPAYQAYVGEVLTAVEGDLKIIAEAPYGTARRPKNTVDWIVEDKMGVLFIECKVLRLGKLARSKMAPAPETDHEYAKLAKAICQTYQTLQDAIDGHYPNWVSSTKSIYPLIVTMDDWNLFTHETQNALTEMALSEMKKRNLNPDLLDNFPYKICHIREFERAMQVMAQAGISPVMSGLHGKDRLGWQMDGYLSTDFPKELTRSLFPDDRSKIMPMPIPLR</sequence>
<name>A0ABP7EJW8_9SPHN</name>
<evidence type="ECO:0008006" key="3">
    <source>
        <dbReference type="Google" id="ProtNLM"/>
    </source>
</evidence>